<dbReference type="GO" id="GO:0046872">
    <property type="term" value="F:metal ion binding"/>
    <property type="evidence" value="ECO:0007669"/>
    <property type="project" value="UniProtKB-KW"/>
</dbReference>
<evidence type="ECO:0000256" key="15">
    <source>
        <dbReference type="SAM" id="MobiDB-lite"/>
    </source>
</evidence>
<evidence type="ECO:0000256" key="1">
    <source>
        <dbReference type="ARBA" id="ARBA00001913"/>
    </source>
</evidence>
<feature type="region of interest" description="Disordered" evidence="15">
    <location>
        <begin position="493"/>
        <end position="535"/>
    </location>
</feature>
<evidence type="ECO:0000256" key="5">
    <source>
        <dbReference type="ARBA" id="ARBA00022692"/>
    </source>
</evidence>
<keyword evidence="3" id="KW-1003">Cell membrane</keyword>
<evidence type="ECO:0000313" key="18">
    <source>
        <dbReference type="EMBL" id="GIQ82317.1"/>
    </source>
</evidence>
<evidence type="ECO:0000256" key="11">
    <source>
        <dbReference type="ARBA" id="ARBA00023098"/>
    </source>
</evidence>
<reference evidence="18 19" key="1">
    <citation type="journal article" date="2018" name="PLoS ONE">
        <title>The draft genome of Kipferlia bialata reveals reductive genome evolution in fornicate parasites.</title>
        <authorList>
            <person name="Tanifuji G."/>
            <person name="Takabayashi S."/>
            <person name="Kume K."/>
            <person name="Takagi M."/>
            <person name="Nakayama T."/>
            <person name="Kamikawa R."/>
            <person name="Inagaki Y."/>
            <person name="Hashimoto T."/>
        </authorList>
    </citation>
    <scope>NUCLEOTIDE SEQUENCE [LARGE SCALE GENOMIC DNA]</scope>
    <source>
        <strain evidence="18">NY0173</strain>
    </source>
</reference>
<feature type="signal peptide" evidence="16">
    <location>
        <begin position="1"/>
        <end position="22"/>
    </location>
</feature>
<dbReference type="GO" id="GO:0016298">
    <property type="term" value="F:lipase activity"/>
    <property type="evidence" value="ECO:0007669"/>
    <property type="project" value="TreeGrafter"/>
</dbReference>
<sequence>MQTLLCWCSLLVLICVASRATGAYSASDVMDGYMGVKTSAVTFDAYPPDTLLTYQPESNAESVNGAADLNGVDVTLGLAPLLRTKRPMYPAEMQEPELAEDHELISKMHHYSKVALGTYGSSIIRLAMSGEMPTFKSVKEAMKHEAQRLQGATARSKWFETELKVICDFLDIEWSCVSISHLEAKPFRPAHIVYCDHKRRAVTVTIRGTLSIADVLTDIAQEPVPIVFPPIKPDDDVYYGRKPKKESKRFRDMVRQFLDPEYRGQRERDKATEEVKGREREREREESEVSERDGEKQEERERELQTSHRYPNIEWQAHWGMLASASMLYYDLLPYLGALLEAYPGYNLVCVGHSLGSGVASLLALLLREVYPSTTCYGVGTPCIASYALCREMASFCTNCVFQYDMFSRLSVHNTIGLAVDLENHAGVVKFSLRNTFNRLASHIKGRKVAQSEPIKPKRVTSSTLPAIKEGGVSDTEPLASGYIDSASILVKEEVEESEGETEGEREREIASEGEGERQREREREAEHRNLARRSSVTGLEYLPVPPPPPLMRRYTITQPVSNHSSDMDHMDGQAFSRAVKEVQLANATAAQMVLRSQVPLTSPLSLFPPGDLYHICFALPGVDSWLGMYKYQKGREAMVKKRAKQDTKKRQRELEAHGVVRRTSLERERDRERERERQREESTSECRQEQSESEQSASESVTYTSASSKALLSFLNGTPRFRVYRIDQGHLATMKPHTMKPHEEMLLHHLHTSYFFGLGSVYRRVCGKGARKGE</sequence>
<feature type="domain" description="Fungal lipase-type" evidence="17">
    <location>
        <begin position="309"/>
        <end position="409"/>
    </location>
</feature>
<dbReference type="OrthoDB" id="438440at2759"/>
<feature type="compositionally biased region" description="Basic and acidic residues" evidence="15">
    <location>
        <begin position="641"/>
        <end position="691"/>
    </location>
</feature>
<evidence type="ECO:0000256" key="4">
    <source>
        <dbReference type="ARBA" id="ARBA00022553"/>
    </source>
</evidence>
<keyword evidence="11" id="KW-0443">Lipid metabolism</keyword>
<dbReference type="Pfam" id="PF01764">
    <property type="entry name" value="Lipase_3"/>
    <property type="match status" value="1"/>
</dbReference>
<dbReference type="GO" id="GO:0005886">
    <property type="term" value="C:plasma membrane"/>
    <property type="evidence" value="ECO:0007669"/>
    <property type="project" value="UniProtKB-SubCell"/>
</dbReference>
<dbReference type="SUPFAM" id="SSF53474">
    <property type="entry name" value="alpha/beta-Hydrolases"/>
    <property type="match status" value="1"/>
</dbReference>
<keyword evidence="10" id="KW-1133">Transmembrane helix</keyword>
<evidence type="ECO:0000256" key="3">
    <source>
        <dbReference type="ARBA" id="ARBA00022475"/>
    </source>
</evidence>
<evidence type="ECO:0000256" key="14">
    <source>
        <dbReference type="ARBA" id="ARBA00026104"/>
    </source>
</evidence>
<feature type="region of interest" description="Disordered" evidence="15">
    <location>
        <begin position="451"/>
        <end position="480"/>
    </location>
</feature>
<accession>A0A9K3GH24</accession>
<dbReference type="PANTHER" id="PTHR45792:SF8">
    <property type="entry name" value="DIACYLGLYCEROL LIPASE-ALPHA"/>
    <property type="match status" value="1"/>
</dbReference>
<keyword evidence="8" id="KW-0106">Calcium</keyword>
<comment type="caution">
    <text evidence="18">The sequence shown here is derived from an EMBL/GenBank/DDBJ whole genome shotgun (WGS) entry which is preliminary data.</text>
</comment>
<evidence type="ECO:0000256" key="9">
    <source>
        <dbReference type="ARBA" id="ARBA00022963"/>
    </source>
</evidence>
<keyword evidence="4" id="KW-0597">Phosphoprotein</keyword>
<organism evidence="18 19">
    <name type="scientific">Kipferlia bialata</name>
    <dbReference type="NCBI Taxonomy" id="797122"/>
    <lineage>
        <taxon>Eukaryota</taxon>
        <taxon>Metamonada</taxon>
        <taxon>Carpediemonas-like organisms</taxon>
        <taxon>Kipferlia</taxon>
    </lineage>
</organism>
<feature type="compositionally biased region" description="Basic and acidic residues" evidence="15">
    <location>
        <begin position="503"/>
        <end position="530"/>
    </location>
</feature>
<dbReference type="PANTHER" id="PTHR45792">
    <property type="entry name" value="DIACYLGLYCEROL LIPASE HOMOLOG-RELATED"/>
    <property type="match status" value="1"/>
</dbReference>
<dbReference type="EMBL" id="BDIP01000656">
    <property type="protein sequence ID" value="GIQ82317.1"/>
    <property type="molecule type" value="Genomic_DNA"/>
</dbReference>
<comment type="subcellular location">
    <subcellularLocation>
        <location evidence="2">Cell membrane</location>
        <topology evidence="2">Multi-pass membrane protein</topology>
    </subcellularLocation>
</comment>
<feature type="region of interest" description="Disordered" evidence="15">
    <location>
        <begin position="263"/>
        <end position="306"/>
    </location>
</feature>
<dbReference type="Proteomes" id="UP000265618">
    <property type="component" value="Unassembled WGS sequence"/>
</dbReference>
<dbReference type="Gene3D" id="3.40.50.1820">
    <property type="entry name" value="alpha/beta hydrolase"/>
    <property type="match status" value="1"/>
</dbReference>
<evidence type="ECO:0000256" key="16">
    <source>
        <dbReference type="SAM" id="SignalP"/>
    </source>
</evidence>
<keyword evidence="19" id="KW-1185">Reference proteome</keyword>
<evidence type="ECO:0000256" key="10">
    <source>
        <dbReference type="ARBA" id="ARBA00022989"/>
    </source>
</evidence>
<evidence type="ECO:0000256" key="8">
    <source>
        <dbReference type="ARBA" id="ARBA00022837"/>
    </source>
</evidence>
<evidence type="ECO:0000313" key="19">
    <source>
        <dbReference type="Proteomes" id="UP000265618"/>
    </source>
</evidence>
<evidence type="ECO:0000256" key="12">
    <source>
        <dbReference type="ARBA" id="ARBA00023136"/>
    </source>
</evidence>
<dbReference type="InterPro" id="IPR029058">
    <property type="entry name" value="AB_hydrolase_fold"/>
</dbReference>
<proteinExistence type="predicted"/>
<comment type="cofactor">
    <cofactor evidence="1">
        <name>Ca(2+)</name>
        <dbReference type="ChEBI" id="CHEBI:29108"/>
    </cofactor>
</comment>
<comment type="catalytic activity">
    <reaction evidence="13">
        <text>a 1,2-diacyl-sn-glycerol + H2O = a 2-acylglycerol + a fatty acid + H(+)</text>
        <dbReference type="Rhea" id="RHEA:33275"/>
        <dbReference type="ChEBI" id="CHEBI:15377"/>
        <dbReference type="ChEBI" id="CHEBI:15378"/>
        <dbReference type="ChEBI" id="CHEBI:17389"/>
        <dbReference type="ChEBI" id="CHEBI:17815"/>
        <dbReference type="ChEBI" id="CHEBI:28868"/>
        <dbReference type="EC" id="3.1.1.116"/>
    </reaction>
    <physiologicalReaction direction="left-to-right" evidence="13">
        <dbReference type="Rhea" id="RHEA:33276"/>
    </physiologicalReaction>
</comment>
<evidence type="ECO:0000256" key="6">
    <source>
        <dbReference type="ARBA" id="ARBA00022723"/>
    </source>
</evidence>
<protein>
    <recommendedName>
        <fullName evidence="14">sn-1-specific diacylglycerol lipase</fullName>
        <ecNumber evidence="14">3.1.1.116</ecNumber>
    </recommendedName>
</protein>
<evidence type="ECO:0000256" key="2">
    <source>
        <dbReference type="ARBA" id="ARBA00004651"/>
    </source>
</evidence>
<dbReference type="EC" id="3.1.1.116" evidence="14"/>
<feature type="region of interest" description="Disordered" evidence="15">
    <location>
        <begin position="641"/>
        <end position="703"/>
    </location>
</feature>
<dbReference type="AlphaFoldDB" id="A0A9K3GH24"/>
<evidence type="ECO:0000256" key="7">
    <source>
        <dbReference type="ARBA" id="ARBA00022801"/>
    </source>
</evidence>
<gene>
    <name evidence="18" type="ORF">KIPB_003430</name>
</gene>
<evidence type="ECO:0000259" key="17">
    <source>
        <dbReference type="Pfam" id="PF01764"/>
    </source>
</evidence>
<keyword evidence="7" id="KW-0378">Hydrolase</keyword>
<feature type="chain" id="PRO_5039943575" description="sn-1-specific diacylglycerol lipase" evidence="16">
    <location>
        <begin position="23"/>
        <end position="775"/>
    </location>
</feature>
<keyword evidence="16" id="KW-0732">Signal</keyword>
<dbReference type="InterPro" id="IPR002921">
    <property type="entry name" value="Fungal_lipase-type"/>
</dbReference>
<dbReference type="InterPro" id="IPR052214">
    <property type="entry name" value="DAG_Lipase-Related"/>
</dbReference>
<dbReference type="CDD" id="cd00519">
    <property type="entry name" value="Lipase_3"/>
    <property type="match status" value="1"/>
</dbReference>
<name>A0A9K3GH24_9EUKA</name>
<dbReference type="GO" id="GO:0016042">
    <property type="term" value="P:lipid catabolic process"/>
    <property type="evidence" value="ECO:0007669"/>
    <property type="project" value="UniProtKB-KW"/>
</dbReference>
<keyword evidence="9" id="KW-0442">Lipid degradation</keyword>
<keyword evidence="6" id="KW-0479">Metal-binding</keyword>
<evidence type="ECO:0000256" key="13">
    <source>
        <dbReference type="ARBA" id="ARBA00024531"/>
    </source>
</evidence>
<keyword evidence="12" id="KW-0472">Membrane</keyword>
<keyword evidence="5" id="KW-0812">Transmembrane</keyword>